<dbReference type="PANTHER" id="PTHR47515">
    <property type="entry name" value="LOW CALCIUM RESPONSE LOCUS PROTEIN T"/>
    <property type="match status" value="1"/>
</dbReference>
<gene>
    <name evidence="3" type="ORF">GETHED_28310</name>
</gene>
<evidence type="ECO:0000259" key="2">
    <source>
        <dbReference type="PROSITE" id="PS50994"/>
    </source>
</evidence>
<dbReference type="NCBIfam" id="NF033516">
    <property type="entry name" value="transpos_IS3"/>
    <property type="match status" value="1"/>
</dbReference>
<feature type="region of interest" description="Disordered" evidence="1">
    <location>
        <begin position="236"/>
        <end position="280"/>
    </location>
</feature>
<dbReference type="Gene3D" id="3.30.420.10">
    <property type="entry name" value="Ribonuclease H-like superfamily/Ribonuclease H"/>
    <property type="match status" value="1"/>
</dbReference>
<feature type="domain" description="Integrase catalytic" evidence="2">
    <location>
        <begin position="93"/>
        <end position="254"/>
    </location>
</feature>
<accession>A0ABQ5Q172</accession>
<evidence type="ECO:0000313" key="3">
    <source>
        <dbReference type="EMBL" id="GLH68467.1"/>
    </source>
</evidence>
<dbReference type="Proteomes" id="UP001165044">
    <property type="component" value="Unassembled WGS sequence"/>
</dbReference>
<dbReference type="InterPro" id="IPR001584">
    <property type="entry name" value="Integrase_cat-core"/>
</dbReference>
<dbReference type="SUPFAM" id="SSF53098">
    <property type="entry name" value="Ribonuclease H-like"/>
    <property type="match status" value="1"/>
</dbReference>
<protein>
    <submittedName>
        <fullName evidence="3">Insertion element protein</fullName>
    </submittedName>
</protein>
<dbReference type="PROSITE" id="PS50994">
    <property type="entry name" value="INTEGRASE"/>
    <property type="match status" value="1"/>
</dbReference>
<organism evidence="3 4">
    <name type="scientific">Geothrix edaphica</name>
    <dbReference type="NCBI Taxonomy" id="2927976"/>
    <lineage>
        <taxon>Bacteria</taxon>
        <taxon>Pseudomonadati</taxon>
        <taxon>Acidobacteriota</taxon>
        <taxon>Holophagae</taxon>
        <taxon>Holophagales</taxon>
        <taxon>Holophagaceae</taxon>
        <taxon>Geothrix</taxon>
    </lineage>
</organism>
<dbReference type="EMBL" id="BSDC01000006">
    <property type="protein sequence ID" value="GLH68467.1"/>
    <property type="molecule type" value="Genomic_DNA"/>
</dbReference>
<proteinExistence type="predicted"/>
<dbReference type="Pfam" id="PF13683">
    <property type="entry name" value="rve_3"/>
    <property type="match status" value="1"/>
</dbReference>
<evidence type="ECO:0000313" key="4">
    <source>
        <dbReference type="Proteomes" id="UP001165044"/>
    </source>
</evidence>
<dbReference type="InterPro" id="IPR012337">
    <property type="entry name" value="RNaseH-like_sf"/>
</dbReference>
<sequence length="280" mass="32913">MSERRACRVIGMQRCSYRYQSRRKDWVELRQRLLELAAERKRFGYQRLHVLLRREGFPVNVKRIYRLYKEEGLSVRKRIRKRLKGCPRKDLQAPTRPGEQWAMDFTSDALADGRALRTLNVVDTFTRECLAIEVDTSLPGLRVGRVLDRIIHERGRPEVIVTDNGPEFTSRVFDQWCYQRRIRHHFIQPGKPMQNGTCESFNGRFRDECLNEHWFRSIQEARRITEAWRQDYNHLRPHGPLGDQTPAEAARRWDSLRSATPPSANPSETTLNPGLSTSLV</sequence>
<dbReference type="InterPro" id="IPR036397">
    <property type="entry name" value="RNaseH_sf"/>
</dbReference>
<evidence type="ECO:0000256" key="1">
    <source>
        <dbReference type="SAM" id="MobiDB-lite"/>
    </source>
</evidence>
<dbReference type="Pfam" id="PF13276">
    <property type="entry name" value="HTH_21"/>
    <property type="match status" value="1"/>
</dbReference>
<dbReference type="PANTHER" id="PTHR47515:SF1">
    <property type="entry name" value="BLR2054 PROTEIN"/>
    <property type="match status" value="1"/>
</dbReference>
<dbReference type="InterPro" id="IPR025948">
    <property type="entry name" value="HTH-like_dom"/>
</dbReference>
<name>A0ABQ5Q172_9BACT</name>
<feature type="compositionally biased region" description="Polar residues" evidence="1">
    <location>
        <begin position="257"/>
        <end position="280"/>
    </location>
</feature>
<dbReference type="InterPro" id="IPR048020">
    <property type="entry name" value="Transpos_IS3"/>
</dbReference>
<keyword evidence="4" id="KW-1185">Reference proteome</keyword>
<reference evidence="3" key="1">
    <citation type="journal article" date="2023" name="Antonie Van Leeuwenhoek">
        <title>Mesoterricola silvestris gen. nov., sp. nov., Mesoterricola sediminis sp. nov., Geothrix oryzae sp. nov., Geothrix edaphica sp. nov., Geothrix rubra sp. nov., and Geothrix limicola sp. nov., six novel members of Acidobacteriota isolated from soils.</title>
        <authorList>
            <person name="Itoh H."/>
            <person name="Sugisawa Y."/>
            <person name="Mise K."/>
            <person name="Xu Z."/>
            <person name="Kuniyasu M."/>
            <person name="Ushijima N."/>
            <person name="Kawano K."/>
            <person name="Kobayashi E."/>
            <person name="Shiratori Y."/>
            <person name="Masuda Y."/>
            <person name="Senoo K."/>
        </authorList>
    </citation>
    <scope>NUCLEOTIDE SEQUENCE</scope>
    <source>
        <strain evidence="3">Red802</strain>
    </source>
</reference>
<comment type="caution">
    <text evidence="3">The sequence shown here is derived from an EMBL/GenBank/DDBJ whole genome shotgun (WGS) entry which is preliminary data.</text>
</comment>